<proteinExistence type="predicted"/>
<feature type="transmembrane region" description="Helical" evidence="2">
    <location>
        <begin position="232"/>
        <end position="250"/>
    </location>
</feature>
<feature type="transmembrane region" description="Helical" evidence="2">
    <location>
        <begin position="145"/>
        <end position="171"/>
    </location>
</feature>
<accession>L0DE65</accession>
<dbReference type="HOGENOM" id="CLU_451913_0_0_0"/>
<dbReference type="KEGG" id="saci:Sinac_2826"/>
<feature type="transmembrane region" description="Helical" evidence="2">
    <location>
        <begin position="340"/>
        <end position="360"/>
    </location>
</feature>
<dbReference type="PANTHER" id="PTHR43471:SF1">
    <property type="entry name" value="ABC TRANSPORTER PERMEASE PROTEIN NOSY-RELATED"/>
    <property type="match status" value="1"/>
</dbReference>
<dbReference type="PANTHER" id="PTHR43471">
    <property type="entry name" value="ABC TRANSPORTER PERMEASE"/>
    <property type="match status" value="1"/>
</dbReference>
<feature type="transmembrane region" description="Helical" evidence="2">
    <location>
        <begin position="24"/>
        <end position="44"/>
    </location>
</feature>
<protein>
    <recommendedName>
        <fullName evidence="5">ABC-type transport system involved in multi-copper enzyme maturation, permease component</fullName>
    </recommendedName>
</protein>
<dbReference type="STRING" id="886293.Sinac_2826"/>
<evidence type="ECO:0000256" key="2">
    <source>
        <dbReference type="SAM" id="Phobius"/>
    </source>
</evidence>
<keyword evidence="2" id="KW-1133">Transmembrane helix</keyword>
<evidence type="ECO:0008006" key="5">
    <source>
        <dbReference type="Google" id="ProtNLM"/>
    </source>
</evidence>
<gene>
    <name evidence="3" type="ordered locus">Sinac_2826</name>
</gene>
<feature type="transmembrane region" description="Helical" evidence="2">
    <location>
        <begin position="178"/>
        <end position="196"/>
    </location>
</feature>
<evidence type="ECO:0000313" key="4">
    <source>
        <dbReference type="Proteomes" id="UP000010798"/>
    </source>
</evidence>
<dbReference type="Proteomes" id="UP000010798">
    <property type="component" value="Chromosome"/>
</dbReference>
<feature type="transmembrane region" description="Helical" evidence="2">
    <location>
        <begin position="454"/>
        <end position="476"/>
    </location>
</feature>
<keyword evidence="4" id="KW-1185">Reference proteome</keyword>
<feature type="transmembrane region" description="Helical" evidence="2">
    <location>
        <begin position="307"/>
        <end position="328"/>
    </location>
</feature>
<feature type="transmembrane region" description="Helical" evidence="2">
    <location>
        <begin position="422"/>
        <end position="447"/>
    </location>
</feature>
<feature type="transmembrane region" description="Helical" evidence="2">
    <location>
        <begin position="397"/>
        <end position="416"/>
    </location>
</feature>
<dbReference type="AlphaFoldDB" id="L0DE65"/>
<dbReference type="EMBL" id="CP003364">
    <property type="protein sequence ID" value="AGA27118.1"/>
    <property type="molecule type" value="Genomic_DNA"/>
</dbReference>
<evidence type="ECO:0000313" key="3">
    <source>
        <dbReference type="EMBL" id="AGA27118.1"/>
    </source>
</evidence>
<feature type="transmembrane region" description="Helical" evidence="2">
    <location>
        <begin position="520"/>
        <end position="542"/>
    </location>
</feature>
<organism evidence="3 4">
    <name type="scientific">Singulisphaera acidiphila (strain ATCC BAA-1392 / DSM 18658 / VKM B-2454 / MOB10)</name>
    <dbReference type="NCBI Taxonomy" id="886293"/>
    <lineage>
        <taxon>Bacteria</taxon>
        <taxon>Pseudomonadati</taxon>
        <taxon>Planctomycetota</taxon>
        <taxon>Planctomycetia</taxon>
        <taxon>Isosphaerales</taxon>
        <taxon>Isosphaeraceae</taxon>
        <taxon>Singulisphaera</taxon>
    </lineage>
</organism>
<evidence type="ECO:0000256" key="1">
    <source>
        <dbReference type="SAM" id="MobiDB-lite"/>
    </source>
</evidence>
<feature type="region of interest" description="Disordered" evidence="1">
    <location>
        <begin position="557"/>
        <end position="576"/>
    </location>
</feature>
<keyword evidence="2" id="KW-0812">Transmembrane</keyword>
<feature type="compositionally biased region" description="Basic and acidic residues" evidence="1">
    <location>
        <begin position="557"/>
        <end position="570"/>
    </location>
</feature>
<feature type="transmembrane region" description="Helical" evidence="2">
    <location>
        <begin position="111"/>
        <end position="139"/>
    </location>
</feature>
<feature type="transmembrane region" description="Helical" evidence="2">
    <location>
        <begin position="64"/>
        <end position="90"/>
    </location>
</feature>
<name>L0DE65_SINAD</name>
<reference evidence="3 4" key="1">
    <citation type="submission" date="2012-02" db="EMBL/GenBank/DDBJ databases">
        <title>Complete sequence of chromosome of Singulisphaera acidiphila DSM 18658.</title>
        <authorList>
            <consortium name="US DOE Joint Genome Institute (JGI-PGF)"/>
            <person name="Lucas S."/>
            <person name="Copeland A."/>
            <person name="Lapidus A."/>
            <person name="Glavina del Rio T."/>
            <person name="Dalin E."/>
            <person name="Tice H."/>
            <person name="Bruce D."/>
            <person name="Goodwin L."/>
            <person name="Pitluck S."/>
            <person name="Peters L."/>
            <person name="Ovchinnikova G."/>
            <person name="Chertkov O."/>
            <person name="Kyrpides N."/>
            <person name="Mavromatis K."/>
            <person name="Ivanova N."/>
            <person name="Brettin T."/>
            <person name="Detter J.C."/>
            <person name="Han C."/>
            <person name="Larimer F."/>
            <person name="Land M."/>
            <person name="Hauser L."/>
            <person name="Markowitz V."/>
            <person name="Cheng J.-F."/>
            <person name="Hugenholtz P."/>
            <person name="Woyke T."/>
            <person name="Wu D."/>
            <person name="Tindall B."/>
            <person name="Pomrenke H."/>
            <person name="Brambilla E."/>
            <person name="Klenk H.-P."/>
            <person name="Eisen J.A."/>
        </authorList>
    </citation>
    <scope>NUCLEOTIDE SEQUENCE [LARGE SCALE GENOMIC DNA]</scope>
    <source>
        <strain evidence="4">ATCC BAA-1392 / DSM 18658 / VKM B-2454 / MOB10</strain>
    </source>
</reference>
<dbReference type="eggNOG" id="COG1277">
    <property type="taxonomic scope" value="Bacteria"/>
</dbReference>
<sequence length="576" mass="62109">MERWGPGPVFTYEWLITSRRRQVYAIRSLFVAALLAGLAVVWWTEVAEHNPLTFGDLAKLGRSFYLAIVGTQFALVLTAAPAAMAGAICVDKSRGTLAHLLMTDLSDAEIVLGKLAARLISVLGILACTLPVLALGTLLGGIDPLLLTGAFLVALGLVFLGSTLAMALSVWASRPHEALLATYLLLAVWLLLRPTWVYTLNMGGWNAPTFLDPLGLTFAPGADAMGALTDSAIFLFLCCLASAALAFLSVRKTRSVAIQQMSCAVPSRRVSPIAERIRRAIPGWPSPSLDGNPVLWREWHRNRPSRGIVVLSILYATIVGTSSLAAMVSVLAHGARGNSIAPWVTGLGSSIGFLFLAVVASTSLAEERARGSLDVLLATPLPTRAIVLGKWWSAYRLVPWLIVAPVLITSSFVWIMPGQEMIPFLLTGWILSYGAALTSLGLALATWITRLERVLVATITIHLLITVGWCCLVLTLCDRQESWGLAEASSFFGPGNLTAIMSMQSKGANGPLWDQSVKWALGWIGFYLMVAYGLLHATLATFDRCLGRVSNAANRHDSNAKTEVNNEHFSTRSKHP</sequence>
<keyword evidence="2" id="KW-0472">Membrane</keyword>